<dbReference type="GO" id="GO:0005834">
    <property type="term" value="C:heterotrimeric G-protein complex"/>
    <property type="evidence" value="ECO:0007669"/>
    <property type="project" value="TreeGrafter"/>
</dbReference>
<evidence type="ECO:0000313" key="9">
    <source>
        <dbReference type="Proteomes" id="UP000027195"/>
    </source>
</evidence>
<feature type="region of interest" description="Disordered" evidence="7">
    <location>
        <begin position="1"/>
        <end position="43"/>
    </location>
</feature>
<dbReference type="PRINTS" id="PR00318">
    <property type="entry name" value="GPROTEINA"/>
</dbReference>
<dbReference type="FunFam" id="3.40.50.300:FF:000692">
    <property type="entry name" value="Guanine nucleotide-binding protein subunit alpha"/>
    <property type="match status" value="1"/>
</dbReference>
<dbReference type="HOGENOM" id="CLU_014184_1_1_1"/>
<reference evidence="9" key="1">
    <citation type="journal article" date="2014" name="Proc. Natl. Acad. Sci. U.S.A.">
        <title>Extensive sampling of basidiomycete genomes demonstrates inadequacy of the white-rot/brown-rot paradigm for wood decay fungi.</title>
        <authorList>
            <person name="Riley R."/>
            <person name="Salamov A.A."/>
            <person name="Brown D.W."/>
            <person name="Nagy L.G."/>
            <person name="Floudas D."/>
            <person name="Held B.W."/>
            <person name="Levasseur A."/>
            <person name="Lombard V."/>
            <person name="Morin E."/>
            <person name="Otillar R."/>
            <person name="Lindquist E.A."/>
            <person name="Sun H."/>
            <person name="LaButti K.M."/>
            <person name="Schmutz J."/>
            <person name="Jabbour D."/>
            <person name="Luo H."/>
            <person name="Baker S.E."/>
            <person name="Pisabarro A.G."/>
            <person name="Walton J.D."/>
            <person name="Blanchette R.A."/>
            <person name="Henrissat B."/>
            <person name="Martin F."/>
            <person name="Cullen D."/>
            <person name="Hibbett D.S."/>
            <person name="Grigoriev I.V."/>
        </authorList>
    </citation>
    <scope>NUCLEOTIDE SEQUENCE [LARGE SCALE GENOMIC DNA]</scope>
    <source>
        <strain evidence="9">FD-172 SS1</strain>
    </source>
</reference>
<dbReference type="Pfam" id="PF00503">
    <property type="entry name" value="G-alpha"/>
    <property type="match status" value="1"/>
</dbReference>
<protein>
    <recommendedName>
        <fullName evidence="10">G-alpha-domain-containing protein</fullName>
    </recommendedName>
</protein>
<dbReference type="Gene3D" id="3.40.50.300">
    <property type="entry name" value="P-loop containing nucleotide triphosphate hydrolases"/>
    <property type="match status" value="2"/>
</dbReference>
<dbReference type="STRING" id="930990.A0A067N8L9"/>
<keyword evidence="2 5" id="KW-0547">Nucleotide-binding</keyword>
<evidence type="ECO:0008006" key="10">
    <source>
        <dbReference type="Google" id="ProtNLM"/>
    </source>
</evidence>
<feature type="compositionally biased region" description="Basic and acidic residues" evidence="7">
    <location>
        <begin position="26"/>
        <end position="43"/>
    </location>
</feature>
<dbReference type="SUPFAM" id="SSF52540">
    <property type="entry name" value="P-loop containing nucleoside triphosphate hydrolases"/>
    <property type="match status" value="1"/>
</dbReference>
<keyword evidence="4" id="KW-0807">Transducer</keyword>
<dbReference type="PANTHER" id="PTHR10218:SF360">
    <property type="entry name" value="GUANINE NUCLEOTIDE-BINDING PROTEIN SUBUNIT ALPHA HOMOLOG"/>
    <property type="match status" value="1"/>
</dbReference>
<dbReference type="GO" id="GO:0007188">
    <property type="term" value="P:adenylate cyclase-modulating G protein-coupled receptor signaling pathway"/>
    <property type="evidence" value="ECO:0007669"/>
    <property type="project" value="TreeGrafter"/>
</dbReference>
<feature type="binding site" evidence="5">
    <location>
        <begin position="313"/>
        <end position="319"/>
    </location>
    <ligand>
        <name>GTP</name>
        <dbReference type="ChEBI" id="CHEBI:37565"/>
    </ligand>
</feature>
<dbReference type="Proteomes" id="UP000027195">
    <property type="component" value="Unassembled WGS sequence"/>
</dbReference>
<dbReference type="PROSITE" id="PS51882">
    <property type="entry name" value="G_ALPHA"/>
    <property type="match status" value="1"/>
</dbReference>
<feature type="compositionally biased region" description="Polar residues" evidence="7">
    <location>
        <begin position="1"/>
        <end position="11"/>
    </location>
</feature>
<dbReference type="InterPro" id="IPR011025">
    <property type="entry name" value="GproteinA_insert"/>
</dbReference>
<dbReference type="AlphaFoldDB" id="A0A067N8L9"/>
<organism evidence="8 9">
    <name type="scientific">Botryobasidium botryosum (strain FD-172 SS1)</name>
    <dbReference type="NCBI Taxonomy" id="930990"/>
    <lineage>
        <taxon>Eukaryota</taxon>
        <taxon>Fungi</taxon>
        <taxon>Dikarya</taxon>
        <taxon>Basidiomycota</taxon>
        <taxon>Agaricomycotina</taxon>
        <taxon>Agaricomycetes</taxon>
        <taxon>Cantharellales</taxon>
        <taxon>Botryobasidiaceae</taxon>
        <taxon>Botryobasidium</taxon>
    </lineage>
</organism>
<feature type="binding site" evidence="6">
    <location>
        <position position="319"/>
    </location>
    <ligand>
        <name>Mg(2+)</name>
        <dbReference type="ChEBI" id="CHEBI:18420"/>
    </ligand>
</feature>
<name>A0A067N8L9_BOTB1</name>
<gene>
    <name evidence="8" type="ORF">BOTBODRAFT_142043</name>
</gene>
<dbReference type="GO" id="GO:0046872">
    <property type="term" value="F:metal ion binding"/>
    <property type="evidence" value="ECO:0007669"/>
    <property type="project" value="UniProtKB-KW"/>
</dbReference>
<evidence type="ECO:0000313" key="8">
    <source>
        <dbReference type="EMBL" id="KDQ20472.1"/>
    </source>
</evidence>
<accession>A0A067N8L9</accession>
<dbReference type="GO" id="GO:0005737">
    <property type="term" value="C:cytoplasm"/>
    <property type="evidence" value="ECO:0007669"/>
    <property type="project" value="TreeGrafter"/>
</dbReference>
<dbReference type="SMART" id="SM00275">
    <property type="entry name" value="G_alpha"/>
    <property type="match status" value="1"/>
</dbReference>
<evidence type="ECO:0000256" key="2">
    <source>
        <dbReference type="ARBA" id="ARBA00022741"/>
    </source>
</evidence>
<dbReference type="GO" id="GO:0005525">
    <property type="term" value="F:GTP binding"/>
    <property type="evidence" value="ECO:0007669"/>
    <property type="project" value="UniProtKB-KW"/>
</dbReference>
<dbReference type="SUPFAM" id="SSF47895">
    <property type="entry name" value="Transducin (alpha subunit), insertion domain"/>
    <property type="match status" value="1"/>
</dbReference>
<sequence>MSFRSASSTTKRPVIDDPLTLALLPPRHESPDARSRRMRAEEEAKRVSDAIDERLREEKAAAKKKNVVRLLLLGQSESGKSTTLKQFLLLADNRAFAAERNTWRLIVYFNLVRSIRVIVELLEAEIAPASEADLDYGELTPTSRDPDVMQHAQTVKELRMRLSPLLHVEQQLISLMSLSEEADSAPAVRTPPMSPPNSPSSTSSESEFFVRPNSNWKRNLSRRALRFSKPRSPKSSSISSQPADGGIDWDDKDDPGRVVVAFADDMKRLWEWKVLKRVLRRQRRRLEDEGGFFLDDVDRITSRRYIPTDDDILRARIKTVGVTEHEFTLNRPNERPVDWKIYDVGGARSQRAVWAPYFDDVNVIIFLAPISAFDEKLQEDRRVNRLEDSLTLWKELFSNPVLKEVPVVLFLNKCDILRAKIEAGIQVTKYVPSYGDRPNQFEAVMKYFKTKFDSVRKQSPVISERPVFTHFTSVIDTKTTASIIGHVGDMLIRENLKSSKLL</sequence>
<keyword evidence="6" id="KW-0460">Magnesium</keyword>
<feature type="region of interest" description="Disordered" evidence="7">
    <location>
        <begin position="226"/>
        <end position="251"/>
    </location>
</feature>
<evidence type="ECO:0000256" key="5">
    <source>
        <dbReference type="PIRSR" id="PIRSR601019-1"/>
    </source>
</evidence>
<keyword evidence="1 6" id="KW-0479">Metal-binding</keyword>
<dbReference type="GO" id="GO:0003924">
    <property type="term" value="F:GTPase activity"/>
    <property type="evidence" value="ECO:0007669"/>
    <property type="project" value="InterPro"/>
</dbReference>
<keyword evidence="3 5" id="KW-0342">GTP-binding</keyword>
<feature type="region of interest" description="Disordered" evidence="7">
    <location>
        <begin position="183"/>
        <end position="210"/>
    </location>
</feature>
<proteinExistence type="predicted"/>
<dbReference type="OrthoDB" id="5817230at2759"/>
<dbReference type="PANTHER" id="PTHR10218">
    <property type="entry name" value="GTP-BINDING PROTEIN ALPHA SUBUNIT"/>
    <property type="match status" value="1"/>
</dbReference>
<evidence type="ECO:0000256" key="4">
    <source>
        <dbReference type="ARBA" id="ARBA00023224"/>
    </source>
</evidence>
<dbReference type="InParanoid" id="A0A067N8L9"/>
<dbReference type="EMBL" id="KL198017">
    <property type="protein sequence ID" value="KDQ20472.1"/>
    <property type="molecule type" value="Genomic_DNA"/>
</dbReference>
<feature type="binding site" evidence="5">
    <location>
        <begin position="412"/>
        <end position="415"/>
    </location>
    <ligand>
        <name>GTP</name>
        <dbReference type="ChEBI" id="CHEBI:37565"/>
    </ligand>
</feature>
<keyword evidence="9" id="KW-1185">Reference proteome</keyword>
<evidence type="ECO:0000256" key="1">
    <source>
        <dbReference type="ARBA" id="ARBA00022723"/>
    </source>
</evidence>
<dbReference type="GO" id="GO:0001664">
    <property type="term" value="F:G protein-coupled receptor binding"/>
    <property type="evidence" value="ECO:0007669"/>
    <property type="project" value="TreeGrafter"/>
</dbReference>
<dbReference type="GO" id="GO:0031683">
    <property type="term" value="F:G-protein beta/gamma-subunit complex binding"/>
    <property type="evidence" value="ECO:0007669"/>
    <property type="project" value="InterPro"/>
</dbReference>
<evidence type="ECO:0000256" key="7">
    <source>
        <dbReference type="SAM" id="MobiDB-lite"/>
    </source>
</evidence>
<dbReference type="InterPro" id="IPR001019">
    <property type="entry name" value="Gprotein_alpha_su"/>
</dbReference>
<evidence type="ECO:0000256" key="3">
    <source>
        <dbReference type="ARBA" id="ARBA00023134"/>
    </source>
</evidence>
<feature type="compositionally biased region" description="Low complexity" evidence="7">
    <location>
        <begin position="233"/>
        <end position="246"/>
    </location>
</feature>
<evidence type="ECO:0000256" key="6">
    <source>
        <dbReference type="PIRSR" id="PIRSR601019-2"/>
    </source>
</evidence>
<dbReference type="InterPro" id="IPR027417">
    <property type="entry name" value="P-loop_NTPase"/>
</dbReference>